<keyword evidence="5" id="KW-1185">Reference proteome</keyword>
<organism evidence="4 5">
    <name type="scientific">Phrynosoma platyrhinos</name>
    <name type="common">Desert horned lizard</name>
    <dbReference type="NCBI Taxonomy" id="52577"/>
    <lineage>
        <taxon>Eukaryota</taxon>
        <taxon>Metazoa</taxon>
        <taxon>Chordata</taxon>
        <taxon>Craniata</taxon>
        <taxon>Vertebrata</taxon>
        <taxon>Euteleostomi</taxon>
        <taxon>Lepidosauria</taxon>
        <taxon>Squamata</taxon>
        <taxon>Bifurcata</taxon>
        <taxon>Unidentata</taxon>
        <taxon>Episquamata</taxon>
        <taxon>Toxicofera</taxon>
        <taxon>Iguania</taxon>
        <taxon>Phrynosomatidae</taxon>
        <taxon>Phrynosomatinae</taxon>
        <taxon>Phrynosoma</taxon>
    </lineage>
</organism>
<sequence>MLEKFADLNANLGDIGQGLLLQLQVEQNVLASFEKSVVSKEGCQDLAEDKVDIPMEIIEIQKSLITNRTLLMEAKKYLLFKGEYYKSPVAIKVFRNPLTTNTQKVRRIFEEEIKTLKRLESPYILRMYGICIDETGETFWASSLHQTGDKGQLHRCINSTNFLVAKGYCVKLSGFKLEQTESSISGRLKEKTPKEVASSAYICPEGLASVNHPYSKASEIYSFGIVLWEIATGKIPFAVVVNRLLLNQEQAS</sequence>
<keyword evidence="2" id="KW-0067">ATP-binding</keyword>
<accession>A0ABQ7SQ78</accession>
<proteinExistence type="predicted"/>
<dbReference type="SUPFAM" id="SSF56112">
    <property type="entry name" value="Protein kinase-like (PK-like)"/>
    <property type="match status" value="1"/>
</dbReference>
<gene>
    <name evidence="4" type="ORF">JD844_000100</name>
</gene>
<dbReference type="Gene3D" id="1.10.510.10">
    <property type="entry name" value="Transferase(Phosphotransferase) domain 1"/>
    <property type="match status" value="1"/>
</dbReference>
<evidence type="ECO:0000313" key="4">
    <source>
        <dbReference type="EMBL" id="KAH0619457.1"/>
    </source>
</evidence>
<dbReference type="InterPro" id="IPR011009">
    <property type="entry name" value="Kinase-like_dom_sf"/>
</dbReference>
<dbReference type="Gene3D" id="3.30.200.20">
    <property type="entry name" value="Phosphorylase Kinase, domain 1"/>
    <property type="match status" value="1"/>
</dbReference>
<dbReference type="Proteomes" id="UP000826234">
    <property type="component" value="Unassembled WGS sequence"/>
</dbReference>
<protein>
    <recommendedName>
        <fullName evidence="3">Protein kinase domain-containing protein</fullName>
    </recommendedName>
</protein>
<dbReference type="PANTHER" id="PTHR44329">
    <property type="entry name" value="SERINE/THREONINE-PROTEIN KINASE TNNI3K-RELATED"/>
    <property type="match status" value="1"/>
</dbReference>
<name>A0ABQ7SQ78_PHRPL</name>
<comment type="caution">
    <text evidence="4">The sequence shown here is derived from an EMBL/GenBank/DDBJ whole genome shotgun (WGS) entry which is preliminary data.</text>
</comment>
<feature type="domain" description="Protein kinase" evidence="3">
    <location>
        <begin position="1"/>
        <end position="252"/>
    </location>
</feature>
<evidence type="ECO:0000256" key="1">
    <source>
        <dbReference type="ARBA" id="ARBA00022741"/>
    </source>
</evidence>
<reference evidence="4 5" key="1">
    <citation type="journal article" date="2022" name="Gigascience">
        <title>A chromosome-level genome assembly and annotation of the desert horned lizard, Phrynosoma platyrhinos, provides insight into chromosomal rearrangements among reptiles.</title>
        <authorList>
            <person name="Koochekian N."/>
            <person name="Ascanio A."/>
            <person name="Farleigh K."/>
            <person name="Card D.C."/>
            <person name="Schield D.R."/>
            <person name="Castoe T.A."/>
            <person name="Jezkova T."/>
        </authorList>
    </citation>
    <scope>NUCLEOTIDE SEQUENCE [LARGE SCALE GENOMIC DNA]</scope>
    <source>
        <strain evidence="4">NK-2021</strain>
    </source>
</reference>
<dbReference type="InterPro" id="IPR000719">
    <property type="entry name" value="Prot_kinase_dom"/>
</dbReference>
<dbReference type="Pfam" id="PF07714">
    <property type="entry name" value="PK_Tyr_Ser-Thr"/>
    <property type="match status" value="1"/>
</dbReference>
<dbReference type="InterPro" id="IPR001245">
    <property type="entry name" value="Ser-Thr/Tyr_kinase_cat_dom"/>
</dbReference>
<dbReference type="PANTHER" id="PTHR44329:SF298">
    <property type="entry name" value="MIXED LINEAGE KINASE DOMAIN-LIKE PROTEIN"/>
    <property type="match status" value="1"/>
</dbReference>
<evidence type="ECO:0000256" key="2">
    <source>
        <dbReference type="ARBA" id="ARBA00022840"/>
    </source>
</evidence>
<evidence type="ECO:0000259" key="3">
    <source>
        <dbReference type="PROSITE" id="PS50011"/>
    </source>
</evidence>
<dbReference type="PROSITE" id="PS50011">
    <property type="entry name" value="PROTEIN_KINASE_DOM"/>
    <property type="match status" value="1"/>
</dbReference>
<dbReference type="InterPro" id="IPR051681">
    <property type="entry name" value="Ser/Thr_Kinases-Pseudokinases"/>
</dbReference>
<keyword evidence="1" id="KW-0547">Nucleotide-binding</keyword>
<dbReference type="EMBL" id="JAIPUX010003776">
    <property type="protein sequence ID" value="KAH0619457.1"/>
    <property type="molecule type" value="Genomic_DNA"/>
</dbReference>
<dbReference type="SMART" id="SM00220">
    <property type="entry name" value="S_TKc"/>
    <property type="match status" value="1"/>
</dbReference>
<evidence type="ECO:0000313" key="5">
    <source>
        <dbReference type="Proteomes" id="UP000826234"/>
    </source>
</evidence>